<evidence type="ECO:0000313" key="3">
    <source>
        <dbReference type="Proteomes" id="UP000011131"/>
    </source>
</evidence>
<proteinExistence type="predicted"/>
<keyword evidence="3" id="KW-1185">Reference proteome</keyword>
<dbReference type="KEGG" id="msd:MYSTI_07542"/>
<dbReference type="STRING" id="1278073.MYSTI_07542"/>
<dbReference type="PATRIC" id="fig|1278073.3.peg.7666"/>
<evidence type="ECO:0008006" key="4">
    <source>
        <dbReference type="Google" id="ProtNLM"/>
    </source>
</evidence>
<sequence>MTHSSSIGAGPKVTWPSATQKTQAQQEVTETQVEAPTPQGAGAAKKEQVPAQTQNSQFDAQAKGTPVKITPDATMQVKGQPPPGKAQGAGGDTSTQLWSSKRPATEQPRQEGVEQLSTPKEGLAFFKMRRPQVWYNQTVAAVLDKDATLSEKFKFRGVCFILSHQWLECRSMGMDDAKSISKIKDGNTFHQLWGDFVTQGNNGSDIYSALSQELLKGPAMKERLRHEISQAAPDEVPALTAKLHHAEETGQRLSAQMARMFEGTEERQVLGEGSGTSSEKMMRKMFEMNAQSVSRVKFEPKHADAGNTLQRMFRSNPLDRPAKCLELSNDASTKPKPALFEIGLYDPKPGGNAHSIALHIEQDGSYSLFDPNIGVYKGDGTSHSFDKDLAQLMESYYPKMTEVVLTHLTVEKQARESY</sequence>
<dbReference type="Gene3D" id="3.90.70.20">
    <property type="match status" value="1"/>
</dbReference>
<dbReference type="OrthoDB" id="5512950at2"/>
<dbReference type="HOGENOM" id="CLU_656928_0_0_7"/>
<organism evidence="2 3">
    <name type="scientific">Myxococcus stipitatus (strain DSM 14675 / JCM 12634 / Mx s8)</name>
    <dbReference type="NCBI Taxonomy" id="1278073"/>
    <lineage>
        <taxon>Bacteria</taxon>
        <taxon>Pseudomonadati</taxon>
        <taxon>Myxococcota</taxon>
        <taxon>Myxococcia</taxon>
        <taxon>Myxococcales</taxon>
        <taxon>Cystobacterineae</taxon>
        <taxon>Myxococcaceae</taxon>
        <taxon>Myxococcus</taxon>
    </lineage>
</organism>
<dbReference type="RefSeq" id="WP_015353067.1">
    <property type="nucleotide sequence ID" value="NC_020126.1"/>
</dbReference>
<evidence type="ECO:0000313" key="2">
    <source>
        <dbReference type="EMBL" id="AGC48814.1"/>
    </source>
</evidence>
<feature type="compositionally biased region" description="Low complexity" evidence="1">
    <location>
        <begin position="18"/>
        <end position="38"/>
    </location>
</feature>
<evidence type="ECO:0000256" key="1">
    <source>
        <dbReference type="SAM" id="MobiDB-lite"/>
    </source>
</evidence>
<gene>
    <name evidence="2" type="ordered locus">MYSTI_07542</name>
</gene>
<accession>L7UQH1</accession>
<feature type="compositionally biased region" description="Polar residues" evidence="1">
    <location>
        <begin position="50"/>
        <end position="59"/>
    </location>
</feature>
<dbReference type="AlphaFoldDB" id="L7UQH1"/>
<dbReference type="Proteomes" id="UP000011131">
    <property type="component" value="Chromosome"/>
</dbReference>
<protein>
    <recommendedName>
        <fullName evidence="4">Peptidase C58 YopT-type domain-containing protein</fullName>
    </recommendedName>
</protein>
<dbReference type="EMBL" id="CP004025">
    <property type="protein sequence ID" value="AGC48814.1"/>
    <property type="molecule type" value="Genomic_DNA"/>
</dbReference>
<feature type="region of interest" description="Disordered" evidence="1">
    <location>
        <begin position="1"/>
        <end position="118"/>
    </location>
</feature>
<name>L7UQH1_MYXSD</name>
<reference evidence="2 3" key="1">
    <citation type="journal article" date="2013" name="Genome Announc.">
        <title>Complete genome sequence of Myxococcus stipitatus strain DSM 14675, a fruiting myxobacterium.</title>
        <authorList>
            <person name="Huntley S."/>
            <person name="Kneip S."/>
            <person name="Treuner-Lange A."/>
            <person name="Sogaard-Andersen L."/>
        </authorList>
    </citation>
    <scope>NUCLEOTIDE SEQUENCE [LARGE SCALE GENOMIC DNA]</scope>
    <source>
        <strain evidence="3">DSM 14675 / JCM 12634 / Mx s8</strain>
    </source>
</reference>